<dbReference type="AlphaFoldDB" id="A0A4R3YUH9"/>
<comment type="caution">
    <text evidence="1">The sequence shown here is derived from an EMBL/GenBank/DDBJ whole genome shotgun (WGS) entry which is preliminary data.</text>
</comment>
<dbReference type="Pfam" id="PF22817">
    <property type="entry name" value="ApeP-like"/>
    <property type="match status" value="1"/>
</dbReference>
<dbReference type="SUPFAM" id="SSF54637">
    <property type="entry name" value="Thioesterase/thiol ester dehydrase-isomerase"/>
    <property type="match status" value="1"/>
</dbReference>
<dbReference type="InterPro" id="IPR016776">
    <property type="entry name" value="ApeP-like_dehydratase"/>
</dbReference>
<accession>A0A4R3YUH9</accession>
<dbReference type="Gene3D" id="3.10.129.10">
    <property type="entry name" value="Hotdog Thioesterase"/>
    <property type="match status" value="1"/>
</dbReference>
<keyword evidence="2" id="KW-1185">Reference proteome</keyword>
<proteinExistence type="predicted"/>
<protein>
    <submittedName>
        <fullName evidence="1">Putative hotdog family 3-hydroxylacyl-ACP dehydratase</fullName>
    </submittedName>
</protein>
<evidence type="ECO:0000313" key="1">
    <source>
        <dbReference type="EMBL" id="TCV95428.1"/>
    </source>
</evidence>
<name>A0A4R3YUH9_9GAMM</name>
<dbReference type="EMBL" id="SMCR01000005">
    <property type="protein sequence ID" value="TCV95428.1"/>
    <property type="molecule type" value="Genomic_DNA"/>
</dbReference>
<dbReference type="OrthoDB" id="9800188at2"/>
<gene>
    <name evidence="1" type="ORF">EDC52_10530</name>
</gene>
<dbReference type="Proteomes" id="UP000295719">
    <property type="component" value="Unassembled WGS sequence"/>
</dbReference>
<dbReference type="RefSeq" id="WP_131865541.1">
    <property type="nucleotide sequence ID" value="NZ_SMCR01000005.1"/>
</dbReference>
<dbReference type="PIRSF" id="PIRSF020565">
    <property type="entry name" value="3Ho_Ac_ACP_DH_prd"/>
    <property type="match status" value="1"/>
</dbReference>
<sequence length="154" mass="16892">MTDFLPAADYLPHEEPMLLVERVSEVTAESAVCHVRIDTHSVVAPFLNAAGNLPGWYALEIMAQTIGVWSGWHAHCQGKPPSVGLLLGCRGLTCSEPSFNHGTELEVRISLLLQDERIGSFECQILIDQTQVAAARLTTYQPNNNEISPLLARN</sequence>
<organism evidence="1 2">
    <name type="scientific">Biostraticola tofi</name>
    <dbReference type="NCBI Taxonomy" id="466109"/>
    <lineage>
        <taxon>Bacteria</taxon>
        <taxon>Pseudomonadati</taxon>
        <taxon>Pseudomonadota</taxon>
        <taxon>Gammaproteobacteria</taxon>
        <taxon>Enterobacterales</taxon>
        <taxon>Bruguierivoracaceae</taxon>
        <taxon>Biostraticola</taxon>
    </lineage>
</organism>
<dbReference type="InterPro" id="IPR029069">
    <property type="entry name" value="HotDog_dom_sf"/>
</dbReference>
<evidence type="ECO:0000313" key="2">
    <source>
        <dbReference type="Proteomes" id="UP000295719"/>
    </source>
</evidence>
<reference evidence="1 2" key="1">
    <citation type="submission" date="2019-03" db="EMBL/GenBank/DDBJ databases">
        <title>Genomic Encyclopedia of Type Strains, Phase IV (KMG-IV): sequencing the most valuable type-strain genomes for metagenomic binning, comparative biology and taxonomic classification.</title>
        <authorList>
            <person name="Goeker M."/>
        </authorList>
    </citation>
    <scope>NUCLEOTIDE SEQUENCE [LARGE SCALE GENOMIC DNA]</scope>
    <source>
        <strain evidence="1 2">DSM 19580</strain>
    </source>
</reference>